<evidence type="ECO:0000313" key="2">
    <source>
        <dbReference type="Proteomes" id="UP001208570"/>
    </source>
</evidence>
<organism evidence="1 2">
    <name type="scientific">Paralvinella palmiformis</name>
    <dbReference type="NCBI Taxonomy" id="53620"/>
    <lineage>
        <taxon>Eukaryota</taxon>
        <taxon>Metazoa</taxon>
        <taxon>Spiralia</taxon>
        <taxon>Lophotrochozoa</taxon>
        <taxon>Annelida</taxon>
        <taxon>Polychaeta</taxon>
        <taxon>Sedentaria</taxon>
        <taxon>Canalipalpata</taxon>
        <taxon>Terebellida</taxon>
        <taxon>Terebelliformia</taxon>
        <taxon>Alvinellidae</taxon>
        <taxon>Paralvinella</taxon>
    </lineage>
</organism>
<accession>A0AAD9JIW0</accession>
<sequence length="143" mass="16765">MLLSRNDLITQLQPIIITLDQCRGDSYLLGDACYKWIQLQCETLLNSHYSTVNKRFMKTITIEHLVAYELHPKYQGSNLDPEQMEDINRHHLFSQNQEFVPLVIAHQAKSSLFPASFFLDNTTQMNPIIWWKPVEKCHVLESF</sequence>
<name>A0AAD9JIW0_9ANNE</name>
<evidence type="ECO:0000313" key="1">
    <source>
        <dbReference type="EMBL" id="KAK2154023.1"/>
    </source>
</evidence>
<protein>
    <submittedName>
        <fullName evidence="1">Uncharacterized protein</fullName>
    </submittedName>
</protein>
<proteinExistence type="predicted"/>
<keyword evidence="2" id="KW-1185">Reference proteome</keyword>
<dbReference type="Proteomes" id="UP001208570">
    <property type="component" value="Unassembled WGS sequence"/>
</dbReference>
<comment type="caution">
    <text evidence="1">The sequence shown here is derived from an EMBL/GenBank/DDBJ whole genome shotgun (WGS) entry which is preliminary data.</text>
</comment>
<dbReference type="AlphaFoldDB" id="A0AAD9JIW0"/>
<reference evidence="1" key="1">
    <citation type="journal article" date="2023" name="Mol. Biol. Evol.">
        <title>Third-Generation Sequencing Reveals the Adaptive Role of the Epigenome in Three Deep-Sea Polychaetes.</title>
        <authorList>
            <person name="Perez M."/>
            <person name="Aroh O."/>
            <person name="Sun Y."/>
            <person name="Lan Y."/>
            <person name="Juniper S.K."/>
            <person name="Young C.R."/>
            <person name="Angers B."/>
            <person name="Qian P.Y."/>
        </authorList>
    </citation>
    <scope>NUCLEOTIDE SEQUENCE</scope>
    <source>
        <strain evidence="1">P08H-3</strain>
    </source>
</reference>
<gene>
    <name evidence="1" type="ORF">LSH36_279g03145</name>
</gene>
<dbReference type="EMBL" id="JAODUP010000279">
    <property type="protein sequence ID" value="KAK2154023.1"/>
    <property type="molecule type" value="Genomic_DNA"/>
</dbReference>